<protein>
    <submittedName>
        <fullName evidence="2">Hemerythrin</fullName>
    </submittedName>
</protein>
<name>A0A120FN28_9BRAD</name>
<evidence type="ECO:0000259" key="1">
    <source>
        <dbReference type="Pfam" id="PF01814"/>
    </source>
</evidence>
<dbReference type="EMBL" id="LNCU01000070">
    <property type="protein sequence ID" value="KWV54742.1"/>
    <property type="molecule type" value="Genomic_DNA"/>
</dbReference>
<dbReference type="Pfam" id="PF01814">
    <property type="entry name" value="Hemerythrin"/>
    <property type="match status" value="1"/>
</dbReference>
<dbReference type="PANTHER" id="PTHR39966:SF1">
    <property type="entry name" value="HEMERYTHRIN-LIKE DOMAIN-CONTAINING PROTEIN"/>
    <property type="match status" value="1"/>
</dbReference>
<organism evidence="2 3">
    <name type="scientific">Bradyrhizobium macuxiense</name>
    <dbReference type="NCBI Taxonomy" id="1755647"/>
    <lineage>
        <taxon>Bacteria</taxon>
        <taxon>Pseudomonadati</taxon>
        <taxon>Pseudomonadota</taxon>
        <taxon>Alphaproteobacteria</taxon>
        <taxon>Hyphomicrobiales</taxon>
        <taxon>Nitrobacteraceae</taxon>
        <taxon>Bradyrhizobium</taxon>
    </lineage>
</organism>
<evidence type="ECO:0000313" key="3">
    <source>
        <dbReference type="Proteomes" id="UP000057737"/>
    </source>
</evidence>
<dbReference type="InterPro" id="IPR012312">
    <property type="entry name" value="Hemerythrin-like"/>
</dbReference>
<dbReference type="CDD" id="cd12108">
    <property type="entry name" value="Hr-like"/>
    <property type="match status" value="1"/>
</dbReference>
<keyword evidence="3" id="KW-1185">Reference proteome</keyword>
<proteinExistence type="predicted"/>
<dbReference type="Gene3D" id="1.20.120.520">
    <property type="entry name" value="nmb1532 protein domain like"/>
    <property type="match status" value="1"/>
</dbReference>
<sequence length="210" mass="23988">MIVDLLRREHRSMELLLAVLQRELEIFERGERPDYEVIRAVICYFQVYPEVYHHPQEDLIFSKLRIRDPDAAASLGDITREHHEGADRLRHFAQAIDAVLADRDILRQEVGSIVRNFIVRERDHMVWEEQEFFPTALKALFPQDWMEIGSALTDRKDPLFSEAGEATSDAVKAHILQLAQEAEAERHSPTFSSAIAAVKPGGAKTDGPSF</sequence>
<dbReference type="Proteomes" id="UP000057737">
    <property type="component" value="Unassembled WGS sequence"/>
</dbReference>
<evidence type="ECO:0000313" key="2">
    <source>
        <dbReference type="EMBL" id="KWV54742.1"/>
    </source>
</evidence>
<comment type="caution">
    <text evidence="2">The sequence shown here is derived from an EMBL/GenBank/DDBJ whole genome shotgun (WGS) entry which is preliminary data.</text>
</comment>
<dbReference type="PANTHER" id="PTHR39966">
    <property type="entry name" value="BLL2471 PROTEIN-RELATED"/>
    <property type="match status" value="1"/>
</dbReference>
<accession>A0A120FN28</accession>
<feature type="domain" description="Hemerythrin-like" evidence="1">
    <location>
        <begin position="2"/>
        <end position="136"/>
    </location>
</feature>
<gene>
    <name evidence="2" type="ORF">AS156_06630</name>
</gene>
<dbReference type="AlphaFoldDB" id="A0A120FN28"/>
<dbReference type="GO" id="GO:0005886">
    <property type="term" value="C:plasma membrane"/>
    <property type="evidence" value="ECO:0007669"/>
    <property type="project" value="TreeGrafter"/>
</dbReference>
<reference evidence="2 3" key="1">
    <citation type="submission" date="2015-11" db="EMBL/GenBank/DDBJ databases">
        <title>Draft Genome Sequence of the Strain BR 10303 (Bradyrhizobium sp.) isolated from nodules of Centrolobium paraense.</title>
        <authorList>
            <person name="Zelli J.E."/>
            <person name="Simoes-Araujo J.L."/>
            <person name="Barauna A.C."/>
            <person name="Silva K."/>
        </authorList>
    </citation>
    <scope>NUCLEOTIDE SEQUENCE [LARGE SCALE GENOMIC DNA]</scope>
    <source>
        <strain evidence="2 3">BR 10303</strain>
    </source>
</reference>